<evidence type="ECO:0000313" key="2">
    <source>
        <dbReference type="Proteomes" id="UP000053429"/>
    </source>
</evidence>
<name>A0A101U6T2_9ACTN</name>
<protein>
    <submittedName>
        <fullName evidence="1">Uncharacterized protein</fullName>
    </submittedName>
</protein>
<keyword evidence="2" id="KW-1185">Reference proteome</keyword>
<comment type="caution">
    <text evidence="1">The sequence shown here is derived from an EMBL/GenBank/DDBJ whole genome shotgun (WGS) entry which is preliminary data.</text>
</comment>
<dbReference type="Proteomes" id="UP000053429">
    <property type="component" value="Unassembled WGS sequence"/>
</dbReference>
<dbReference type="EMBL" id="LMWY01000005">
    <property type="protein sequence ID" value="KUO05178.1"/>
    <property type="molecule type" value="Genomic_DNA"/>
</dbReference>
<proteinExistence type="predicted"/>
<gene>
    <name evidence="1" type="ORF">AQJ67_07260</name>
</gene>
<accession>A0A101U6T2</accession>
<reference evidence="1 2" key="1">
    <citation type="submission" date="2015-10" db="EMBL/GenBank/DDBJ databases">
        <title>Draft genome sequence of Streptomyces caeruleatus NRRL B-24802, type strain for the species Streptomyces caeruleatus.</title>
        <authorList>
            <person name="Ruckert C."/>
            <person name="Winkler A."/>
            <person name="Kalinowski J."/>
            <person name="Kampfer P."/>
            <person name="Glaeser S."/>
        </authorList>
    </citation>
    <scope>NUCLEOTIDE SEQUENCE [LARGE SCALE GENOMIC DNA]</scope>
    <source>
        <strain evidence="1 2">NRRL B-24802</strain>
    </source>
</reference>
<evidence type="ECO:0000313" key="1">
    <source>
        <dbReference type="EMBL" id="KUO05178.1"/>
    </source>
</evidence>
<sequence length="79" mass="8564">MRALCTPPRRLVASDLGTFTRRSCTWYMNTVPCGIRCETTARATTTPLTFRASTQSLSATPIASASATPSQMTFECGVR</sequence>
<dbReference type="AlphaFoldDB" id="A0A101U6T2"/>
<organism evidence="1 2">
    <name type="scientific">Streptomyces caeruleatus</name>
    <dbReference type="NCBI Taxonomy" id="661399"/>
    <lineage>
        <taxon>Bacteria</taxon>
        <taxon>Bacillati</taxon>
        <taxon>Actinomycetota</taxon>
        <taxon>Actinomycetes</taxon>
        <taxon>Kitasatosporales</taxon>
        <taxon>Streptomycetaceae</taxon>
        <taxon>Streptomyces</taxon>
    </lineage>
</organism>